<dbReference type="InParanoid" id="K3W887"/>
<dbReference type="VEuPathDB" id="FungiDB:PYU1_G001178"/>
<evidence type="ECO:0000313" key="3">
    <source>
        <dbReference type="Proteomes" id="UP000019132"/>
    </source>
</evidence>
<accession>K3W887</accession>
<feature type="region of interest" description="Disordered" evidence="1">
    <location>
        <begin position="156"/>
        <end position="189"/>
    </location>
</feature>
<keyword evidence="3" id="KW-1185">Reference proteome</keyword>
<proteinExistence type="predicted"/>
<reference evidence="3" key="1">
    <citation type="journal article" date="2010" name="Genome Biol.">
        <title>Genome sequence of the necrotrophic plant pathogen Pythium ultimum reveals original pathogenicity mechanisms and effector repertoire.</title>
        <authorList>
            <person name="Levesque C.A."/>
            <person name="Brouwer H."/>
            <person name="Cano L."/>
            <person name="Hamilton J.P."/>
            <person name="Holt C."/>
            <person name="Huitema E."/>
            <person name="Raffaele S."/>
            <person name="Robideau G.P."/>
            <person name="Thines M."/>
            <person name="Win J."/>
            <person name="Zerillo M.M."/>
            <person name="Beakes G.W."/>
            <person name="Boore J.L."/>
            <person name="Busam D."/>
            <person name="Dumas B."/>
            <person name="Ferriera S."/>
            <person name="Fuerstenberg S.I."/>
            <person name="Gachon C.M."/>
            <person name="Gaulin E."/>
            <person name="Govers F."/>
            <person name="Grenville-Briggs L."/>
            <person name="Horner N."/>
            <person name="Hostetler J."/>
            <person name="Jiang R.H."/>
            <person name="Johnson J."/>
            <person name="Krajaejun T."/>
            <person name="Lin H."/>
            <person name="Meijer H.J."/>
            <person name="Moore B."/>
            <person name="Morris P."/>
            <person name="Phuntmart V."/>
            <person name="Puiu D."/>
            <person name="Shetty J."/>
            <person name="Stajich J.E."/>
            <person name="Tripathy S."/>
            <person name="Wawra S."/>
            <person name="van West P."/>
            <person name="Whitty B.R."/>
            <person name="Coutinho P.M."/>
            <person name="Henrissat B."/>
            <person name="Martin F."/>
            <person name="Thomas P.D."/>
            <person name="Tyler B.M."/>
            <person name="De Vries R.P."/>
            <person name="Kamoun S."/>
            <person name="Yandell M."/>
            <person name="Tisserat N."/>
            <person name="Buell C.R."/>
        </authorList>
    </citation>
    <scope>NUCLEOTIDE SEQUENCE</scope>
    <source>
        <strain evidence="3">DAOM:BR144</strain>
    </source>
</reference>
<reference evidence="3" key="2">
    <citation type="submission" date="2010-04" db="EMBL/GenBank/DDBJ databases">
        <authorList>
            <person name="Buell R."/>
            <person name="Hamilton J."/>
            <person name="Hostetler J."/>
        </authorList>
    </citation>
    <scope>NUCLEOTIDE SEQUENCE [LARGE SCALE GENOMIC DNA]</scope>
    <source>
        <strain evidence="3">DAOM:BR144</strain>
    </source>
</reference>
<dbReference type="EMBL" id="GL376626">
    <property type="status" value="NOT_ANNOTATED_CDS"/>
    <property type="molecule type" value="Genomic_DNA"/>
</dbReference>
<feature type="compositionally biased region" description="Low complexity" evidence="1">
    <location>
        <begin position="156"/>
        <end position="165"/>
    </location>
</feature>
<dbReference type="eggNOG" id="ENOG502SAI2">
    <property type="taxonomic scope" value="Eukaryota"/>
</dbReference>
<dbReference type="HOGENOM" id="CLU_1437116_0_0_1"/>
<dbReference type="AlphaFoldDB" id="K3W887"/>
<sequence>MDEELQRTLAELCDDLLSLSVTSLDDANAILHSLTLLASVSLGRLAFDHEVRDDATKLSELASRFMYLPETAHNAIALFAALAKGNPVNQQRIVRRTPGVQVARNSVLHANNSETGSDIHGHTGEERMTVFDAGKIKKKKRKTHIPVLYALTEMAQASTTTSESTPAERDSAPARRRSCAMPLQRVSRG</sequence>
<evidence type="ECO:0000256" key="1">
    <source>
        <dbReference type="SAM" id="MobiDB-lite"/>
    </source>
</evidence>
<name>K3W887_GLOUD</name>
<organism evidence="2 3">
    <name type="scientific">Globisporangium ultimum (strain ATCC 200006 / CBS 805.95 / DAOM BR144)</name>
    <name type="common">Pythium ultimum</name>
    <dbReference type="NCBI Taxonomy" id="431595"/>
    <lineage>
        <taxon>Eukaryota</taxon>
        <taxon>Sar</taxon>
        <taxon>Stramenopiles</taxon>
        <taxon>Oomycota</taxon>
        <taxon>Peronosporomycetes</taxon>
        <taxon>Pythiales</taxon>
        <taxon>Pythiaceae</taxon>
        <taxon>Globisporangium</taxon>
    </lineage>
</organism>
<dbReference type="EnsemblProtists" id="PYU1_T001178">
    <property type="protein sequence ID" value="PYU1_T001178"/>
    <property type="gene ID" value="PYU1_G001178"/>
</dbReference>
<protein>
    <submittedName>
        <fullName evidence="2">Uncharacterized protein</fullName>
    </submittedName>
</protein>
<reference evidence="2" key="3">
    <citation type="submission" date="2015-02" db="UniProtKB">
        <authorList>
            <consortium name="EnsemblProtists"/>
        </authorList>
    </citation>
    <scope>IDENTIFICATION</scope>
    <source>
        <strain evidence="2">DAOM BR144</strain>
    </source>
</reference>
<evidence type="ECO:0000313" key="2">
    <source>
        <dbReference type="EnsemblProtists" id="PYU1_T001178"/>
    </source>
</evidence>
<dbReference type="Proteomes" id="UP000019132">
    <property type="component" value="Unassembled WGS sequence"/>
</dbReference>